<evidence type="ECO:0000313" key="6">
    <source>
        <dbReference type="Proteomes" id="UP001174909"/>
    </source>
</evidence>
<feature type="domain" description="CUB" evidence="4">
    <location>
        <begin position="372"/>
        <end position="503"/>
    </location>
</feature>
<dbReference type="Proteomes" id="UP001174909">
    <property type="component" value="Unassembled WGS sequence"/>
</dbReference>
<dbReference type="InterPro" id="IPR035914">
    <property type="entry name" value="Sperma_CUB_dom_sf"/>
</dbReference>
<dbReference type="AlphaFoldDB" id="A0AA35TPR5"/>
<dbReference type="EMBL" id="CASHTH010003990">
    <property type="protein sequence ID" value="CAI8052168.1"/>
    <property type="molecule type" value="Genomic_DNA"/>
</dbReference>
<sequence length="726" mass="83781">CSTRTCYRSCFHDGTCKSFLTGVNQQRLRAIESPHGNMYNIFSPRYDVEGSSNGTQYRKSTICRYSVQCEPGQILSYTIKEVDLQDKVYCSNEEVCVDWVDILFYDSNDEQLRLCGRKEKSDDVFIVGSDRMDFKFVSNRFAEAKGFFFVVQCSESNLGQQNASVQLRPPSHQYCSRPCCSKPPTVVLKKPSYTRFRYFKTIVRRRWRLVLKNYELLIINEQKHVLRRVRVSRLVVRDSPRGDYSRMHYHYYSGYYSHVFLGYGFLTVYRGRAHYLQTRVEPMFIPTRQEAKIILRLQRALNNYLQLDTFDVKDSLDDQEAKQTPSLMQQRQLRPPYLRPLPAWLISNKEYTNLLALRTRSCYRTCFEDGVCKAFDPHSSPQTLHVLVNGSGYTFQHVASPRYGEGNYRKSTNCRYSIECDEGQNLAYTVDAFDLEDEVTCSHGEKCVDWVEITFPHLNLKRRFCGRGEFGESRVVGHNKISFEFASNRRVQDLGFLYTVRCLDSNLEHDASIAEYCSKPLGSQPPIIRPERLDYDPTTAPVKTVVGKKSVLVFRDDLISVFEGKQGLYKTKGIDRLDVETDLSKVTEIYPGPDLKVFSGYGILAINDGRAYYFQTGANPILQPSKKEEAVILRIDMALNDFLGIDAFDVKDDLDYLEYLRRPVFQRPQMRPRRPFVSATKRFYENAKVSGLAAMFGNACNPILRASACDYQAIVQGRDCRTGMLL</sequence>
<feature type="non-terminal residue" evidence="5">
    <location>
        <position position="1"/>
    </location>
</feature>
<dbReference type="PANTHER" id="PTHR24251:SF52">
    <property type="entry name" value="CUB DOMAIN-CONTAINING PROTEIN"/>
    <property type="match status" value="1"/>
</dbReference>
<dbReference type="PANTHER" id="PTHR24251">
    <property type="entry name" value="OVOCHYMASE-RELATED"/>
    <property type="match status" value="1"/>
</dbReference>
<dbReference type="SUPFAM" id="SSF49854">
    <property type="entry name" value="Spermadhesin, CUB domain"/>
    <property type="match status" value="2"/>
</dbReference>
<evidence type="ECO:0000256" key="3">
    <source>
        <dbReference type="PROSITE-ProRule" id="PRU00059"/>
    </source>
</evidence>
<organism evidence="5 6">
    <name type="scientific">Geodia barretti</name>
    <name type="common">Barrett's horny sponge</name>
    <dbReference type="NCBI Taxonomy" id="519541"/>
    <lineage>
        <taxon>Eukaryota</taxon>
        <taxon>Metazoa</taxon>
        <taxon>Porifera</taxon>
        <taxon>Demospongiae</taxon>
        <taxon>Heteroscleromorpha</taxon>
        <taxon>Tetractinellida</taxon>
        <taxon>Astrophorina</taxon>
        <taxon>Geodiidae</taxon>
        <taxon>Geodia</taxon>
    </lineage>
</organism>
<keyword evidence="6" id="KW-1185">Reference proteome</keyword>
<accession>A0AA35TPR5</accession>
<dbReference type="Gene3D" id="2.60.120.290">
    <property type="entry name" value="Spermadhesin, CUB domain"/>
    <property type="match status" value="2"/>
</dbReference>
<evidence type="ECO:0000259" key="4">
    <source>
        <dbReference type="PROSITE" id="PS01180"/>
    </source>
</evidence>
<dbReference type="PROSITE" id="PS01180">
    <property type="entry name" value="CUB"/>
    <property type="match status" value="2"/>
</dbReference>
<feature type="domain" description="CUB" evidence="4">
    <location>
        <begin position="16"/>
        <end position="154"/>
    </location>
</feature>
<evidence type="ECO:0000313" key="5">
    <source>
        <dbReference type="EMBL" id="CAI8052168.1"/>
    </source>
</evidence>
<name>A0AA35TPR5_GEOBA</name>
<dbReference type="InterPro" id="IPR000859">
    <property type="entry name" value="CUB_dom"/>
</dbReference>
<dbReference type="SMART" id="SM00042">
    <property type="entry name" value="CUB"/>
    <property type="match status" value="1"/>
</dbReference>
<evidence type="ECO:0000256" key="1">
    <source>
        <dbReference type="ARBA" id="ARBA00022737"/>
    </source>
</evidence>
<proteinExistence type="predicted"/>
<keyword evidence="2" id="KW-1015">Disulfide bond</keyword>
<dbReference type="Pfam" id="PF00431">
    <property type="entry name" value="CUB"/>
    <property type="match status" value="2"/>
</dbReference>
<gene>
    <name evidence="5" type="ORF">GBAR_LOCUS28551</name>
</gene>
<comment type="caution">
    <text evidence="3">Lacks conserved residue(s) required for the propagation of feature annotation.</text>
</comment>
<protein>
    <recommendedName>
        <fullName evidence="4">CUB domain-containing protein</fullName>
    </recommendedName>
</protein>
<keyword evidence="1" id="KW-0677">Repeat</keyword>
<evidence type="ECO:0000256" key="2">
    <source>
        <dbReference type="ARBA" id="ARBA00023157"/>
    </source>
</evidence>
<dbReference type="CDD" id="cd00041">
    <property type="entry name" value="CUB"/>
    <property type="match status" value="2"/>
</dbReference>
<comment type="caution">
    <text evidence="5">The sequence shown here is derived from an EMBL/GenBank/DDBJ whole genome shotgun (WGS) entry which is preliminary data.</text>
</comment>
<reference evidence="5" key="1">
    <citation type="submission" date="2023-03" db="EMBL/GenBank/DDBJ databases">
        <authorList>
            <person name="Steffen K."/>
            <person name="Cardenas P."/>
        </authorList>
    </citation>
    <scope>NUCLEOTIDE SEQUENCE</scope>
</reference>